<dbReference type="InterPro" id="IPR018692">
    <property type="entry name" value="DUF2189"/>
</dbReference>
<feature type="transmembrane region" description="Helical" evidence="1">
    <location>
        <begin position="71"/>
        <end position="90"/>
    </location>
</feature>
<feature type="transmembrane region" description="Helical" evidence="1">
    <location>
        <begin position="96"/>
        <end position="117"/>
    </location>
</feature>
<feature type="transmembrane region" description="Helical" evidence="1">
    <location>
        <begin position="138"/>
        <end position="163"/>
    </location>
</feature>
<keyword evidence="3" id="KW-1185">Reference proteome</keyword>
<evidence type="ECO:0000313" key="2">
    <source>
        <dbReference type="EMBL" id="ASG20475.1"/>
    </source>
</evidence>
<dbReference type="AlphaFoldDB" id="A0A248JP51"/>
<evidence type="ECO:0000256" key="1">
    <source>
        <dbReference type="SAM" id="Phobius"/>
    </source>
</evidence>
<accession>A0A248JP51</accession>
<sequence>MTQETIRNPVEWTWERLGEAAAGVASVGRAIGHMEDLRAREAPLVRRIGVADLGEAIAAGFRDFGAFRTDVFALCIIYPILGCVLARAAVNLNMLPMLFPLASGFVLVGPVASIGLLEMSRQRERGAQPSWREAFGPLRSPAIAAIAALGFLLTVIYFAWLYAAQGIYDATLGPQPPASVAQFAADVAGSSAGWTMIAMGCAVGACFAAVVLAIAAISFPLLLDRDVPLHTAVATSMRAVWRNPGVMTLWGLIVAGSLLAGTLPAFVGLIVVMPVLGHSTWHLYRRLVV</sequence>
<organism evidence="2 3">
    <name type="scientific">Nitrospirillum viridazoti CBAmc</name>
    <dbReference type="NCBI Taxonomy" id="1441467"/>
    <lineage>
        <taxon>Bacteria</taxon>
        <taxon>Pseudomonadati</taxon>
        <taxon>Pseudomonadota</taxon>
        <taxon>Alphaproteobacteria</taxon>
        <taxon>Rhodospirillales</taxon>
        <taxon>Azospirillaceae</taxon>
        <taxon>Nitrospirillum</taxon>
        <taxon>Nitrospirillum viridazoti</taxon>
    </lineage>
</organism>
<evidence type="ECO:0000313" key="3">
    <source>
        <dbReference type="Proteomes" id="UP000197153"/>
    </source>
</evidence>
<feature type="transmembrane region" description="Helical" evidence="1">
    <location>
        <begin position="196"/>
        <end position="223"/>
    </location>
</feature>
<dbReference type="KEGG" id="nao:Y958_06350"/>
<dbReference type="Proteomes" id="UP000197153">
    <property type="component" value="Chromosome 1"/>
</dbReference>
<dbReference type="RefSeq" id="WP_088871331.1">
    <property type="nucleotide sequence ID" value="NZ_CP022110.1"/>
</dbReference>
<protein>
    <recommendedName>
        <fullName evidence="4">DUF2189 domain-containing protein</fullName>
    </recommendedName>
</protein>
<feature type="transmembrane region" description="Helical" evidence="1">
    <location>
        <begin position="244"/>
        <end position="277"/>
    </location>
</feature>
<keyword evidence="1" id="KW-1133">Transmembrane helix</keyword>
<dbReference type="Pfam" id="PF09955">
    <property type="entry name" value="DUF2189"/>
    <property type="match status" value="1"/>
</dbReference>
<keyword evidence="1" id="KW-0472">Membrane</keyword>
<name>A0A248JP51_9PROT</name>
<gene>
    <name evidence="2" type="ORF">Y958_06350</name>
</gene>
<reference evidence="2 3" key="1">
    <citation type="submission" date="2017-06" db="EMBL/GenBank/DDBJ databases">
        <title>Complete genome sequence of Nitrospirillum amazonense strain CBAmC, an endophytic nitrogen-fixing and plant growth-promoting bacterium, isolated from sugarcane.</title>
        <authorList>
            <person name="Schwab S."/>
            <person name="dos Santos Teixeira K.R."/>
            <person name="Simoes Araujo J.L."/>
            <person name="Soares Vidal M."/>
            <person name="Borges de Freitas H.R."/>
            <person name="Rivello Crivelaro A.L."/>
            <person name="Bueno de Camargo Nunes A."/>
            <person name="dos Santos C.M."/>
            <person name="Palmeira da Silva Rosa D."/>
            <person name="da Silva Padilha D."/>
            <person name="da Silva E."/>
            <person name="Araujo Terra L."/>
            <person name="Soares Mendes V."/>
            <person name="Farinelli L."/>
            <person name="Magalhaes Cruz L."/>
            <person name="Baldani J.I."/>
        </authorList>
    </citation>
    <scope>NUCLEOTIDE SEQUENCE [LARGE SCALE GENOMIC DNA]</scope>
    <source>
        <strain evidence="2 3">CBAmC</strain>
    </source>
</reference>
<keyword evidence="1" id="KW-0812">Transmembrane</keyword>
<dbReference type="EMBL" id="CP022110">
    <property type="protein sequence ID" value="ASG20475.1"/>
    <property type="molecule type" value="Genomic_DNA"/>
</dbReference>
<proteinExistence type="predicted"/>
<evidence type="ECO:0008006" key="4">
    <source>
        <dbReference type="Google" id="ProtNLM"/>
    </source>
</evidence>